<dbReference type="InterPro" id="IPR050109">
    <property type="entry name" value="HTH-type_TetR-like_transc_reg"/>
</dbReference>
<dbReference type="Proteomes" id="UP000199417">
    <property type="component" value="Unassembled WGS sequence"/>
</dbReference>
<dbReference type="GO" id="GO:0000976">
    <property type="term" value="F:transcription cis-regulatory region binding"/>
    <property type="evidence" value="ECO:0007669"/>
    <property type="project" value="TreeGrafter"/>
</dbReference>
<reference evidence="6 7" key="1">
    <citation type="submission" date="2016-10" db="EMBL/GenBank/DDBJ databases">
        <authorList>
            <person name="de Groot N.N."/>
        </authorList>
    </citation>
    <scope>NUCLEOTIDE SEQUENCE [LARGE SCALE GENOMIC DNA]</scope>
    <source>
        <strain evidence="6 7">JCM 11308</strain>
    </source>
</reference>
<accession>A0A1G7EIH6</accession>
<dbReference type="RefSeq" id="WP_072847140.1">
    <property type="nucleotide sequence ID" value="NZ_FNAB01000024.1"/>
</dbReference>
<dbReference type="STRING" id="168276.SAMN05444580_12438"/>
<keyword evidence="7" id="KW-1185">Reference proteome</keyword>
<keyword evidence="1" id="KW-0805">Transcription regulation</keyword>
<evidence type="ECO:0000256" key="3">
    <source>
        <dbReference type="ARBA" id="ARBA00023163"/>
    </source>
</evidence>
<evidence type="ECO:0000256" key="1">
    <source>
        <dbReference type="ARBA" id="ARBA00023015"/>
    </source>
</evidence>
<feature type="DNA-binding region" description="H-T-H motif" evidence="4">
    <location>
        <begin position="48"/>
        <end position="67"/>
    </location>
</feature>
<keyword evidence="2 4" id="KW-0238">DNA-binding</keyword>
<dbReference type="Gene3D" id="1.10.10.60">
    <property type="entry name" value="Homeodomain-like"/>
    <property type="match status" value="1"/>
</dbReference>
<evidence type="ECO:0000256" key="4">
    <source>
        <dbReference type="PROSITE-ProRule" id="PRU00335"/>
    </source>
</evidence>
<dbReference type="PRINTS" id="PR00455">
    <property type="entry name" value="HTHTETR"/>
</dbReference>
<sequence length="207" mass="22812">MSKPVDLQEKPSLHHTLGLRERKKARTRATIAAHAFRLFQEQGYDATTVQQIIDEAEVSESTFFRYFPTKADVVLSDDFDPLIVEAFLAQPPELNSIQALRVSFRTAFARLSEPEVFAMRERMHLVFSVPDLRAAMLDQFADAMHRLTEAIAARTGHDPGDLAVRTLAGAVVGAMMAAAFALTDDPSADLLALVDTSLAHLEAGFDL</sequence>
<name>A0A1G7EIH6_9NOCA</name>
<gene>
    <name evidence="6" type="ORF">SAMN05444580_12438</name>
</gene>
<dbReference type="PROSITE" id="PS50977">
    <property type="entry name" value="HTH_TETR_2"/>
    <property type="match status" value="1"/>
</dbReference>
<dbReference type="AlphaFoldDB" id="A0A1G7EIH6"/>
<feature type="domain" description="HTH tetR-type" evidence="5">
    <location>
        <begin position="25"/>
        <end position="85"/>
    </location>
</feature>
<dbReference type="PANTHER" id="PTHR30055">
    <property type="entry name" value="HTH-TYPE TRANSCRIPTIONAL REGULATOR RUTR"/>
    <property type="match status" value="1"/>
</dbReference>
<evidence type="ECO:0000259" key="5">
    <source>
        <dbReference type="PROSITE" id="PS50977"/>
    </source>
</evidence>
<proteinExistence type="predicted"/>
<dbReference type="SUPFAM" id="SSF46689">
    <property type="entry name" value="Homeodomain-like"/>
    <property type="match status" value="1"/>
</dbReference>
<dbReference type="InterPro" id="IPR001647">
    <property type="entry name" value="HTH_TetR"/>
</dbReference>
<dbReference type="EMBL" id="FNAB01000024">
    <property type="protein sequence ID" value="SDE63481.1"/>
    <property type="molecule type" value="Genomic_DNA"/>
</dbReference>
<keyword evidence="3" id="KW-0804">Transcription</keyword>
<dbReference type="GO" id="GO:0003700">
    <property type="term" value="F:DNA-binding transcription factor activity"/>
    <property type="evidence" value="ECO:0007669"/>
    <property type="project" value="TreeGrafter"/>
</dbReference>
<dbReference type="Pfam" id="PF17754">
    <property type="entry name" value="TetR_C_14"/>
    <property type="match status" value="1"/>
</dbReference>
<dbReference type="PANTHER" id="PTHR30055:SF234">
    <property type="entry name" value="HTH-TYPE TRANSCRIPTIONAL REGULATOR BETI"/>
    <property type="match status" value="1"/>
</dbReference>
<evidence type="ECO:0000313" key="6">
    <source>
        <dbReference type="EMBL" id="SDE63481.1"/>
    </source>
</evidence>
<protein>
    <submittedName>
        <fullName evidence="6">DNA-binding transcriptional regulator, AcrR family</fullName>
    </submittedName>
</protein>
<evidence type="ECO:0000313" key="7">
    <source>
        <dbReference type="Proteomes" id="UP000199417"/>
    </source>
</evidence>
<dbReference type="InterPro" id="IPR009057">
    <property type="entry name" value="Homeodomain-like_sf"/>
</dbReference>
<dbReference type="Gene3D" id="1.10.357.10">
    <property type="entry name" value="Tetracycline Repressor, domain 2"/>
    <property type="match status" value="1"/>
</dbReference>
<organism evidence="6 7">
    <name type="scientific">Rhodococcus tukisamuensis</name>
    <dbReference type="NCBI Taxonomy" id="168276"/>
    <lineage>
        <taxon>Bacteria</taxon>
        <taxon>Bacillati</taxon>
        <taxon>Actinomycetota</taxon>
        <taxon>Actinomycetes</taxon>
        <taxon>Mycobacteriales</taxon>
        <taxon>Nocardiaceae</taxon>
        <taxon>Rhodococcus</taxon>
    </lineage>
</organism>
<dbReference type="InterPro" id="IPR041347">
    <property type="entry name" value="MftR_C"/>
</dbReference>
<evidence type="ECO:0000256" key="2">
    <source>
        <dbReference type="ARBA" id="ARBA00023125"/>
    </source>
</evidence>
<dbReference type="Pfam" id="PF00440">
    <property type="entry name" value="TetR_N"/>
    <property type="match status" value="1"/>
</dbReference>